<reference evidence="2" key="1">
    <citation type="submission" date="2020-11" db="EMBL/GenBank/DDBJ databases">
        <authorList>
            <consortium name="DOE Joint Genome Institute"/>
            <person name="Ahrendt S."/>
            <person name="Riley R."/>
            <person name="Andreopoulos W."/>
            <person name="Labutti K."/>
            <person name="Pangilinan J."/>
            <person name="Ruiz-Duenas F.J."/>
            <person name="Barrasa J.M."/>
            <person name="Sanchez-Garcia M."/>
            <person name="Camarero S."/>
            <person name="Miyauchi S."/>
            <person name="Serrano A."/>
            <person name="Linde D."/>
            <person name="Babiker R."/>
            <person name="Drula E."/>
            <person name="Ayuso-Fernandez I."/>
            <person name="Pacheco R."/>
            <person name="Padilla G."/>
            <person name="Ferreira P."/>
            <person name="Barriuso J."/>
            <person name="Kellner H."/>
            <person name="Castanera R."/>
            <person name="Alfaro M."/>
            <person name="Ramirez L."/>
            <person name="Pisabarro A.G."/>
            <person name="Kuo A."/>
            <person name="Tritt A."/>
            <person name="Lipzen A."/>
            <person name="He G."/>
            <person name="Yan M."/>
            <person name="Ng V."/>
            <person name="Cullen D."/>
            <person name="Martin F."/>
            <person name="Rosso M.-N."/>
            <person name="Henrissat B."/>
            <person name="Hibbett D."/>
            <person name="Martinez A.T."/>
            <person name="Grigoriev I.V."/>
        </authorList>
    </citation>
    <scope>NUCLEOTIDE SEQUENCE</scope>
    <source>
        <strain evidence="2">MF-IS2</strain>
    </source>
</reference>
<sequence length="116" mass="12614">MSSSITSDKVSFDGRSEVGQLEEGHVRGLADDVGVLEGGGNAQAGNEEESDEEDECSDDERGGKAQDDEKERWWHPPSLEAAMITHAKIKRVLFPPQKTGPGYHNPDLDTVLATHL</sequence>
<evidence type="ECO:0000313" key="3">
    <source>
        <dbReference type="Proteomes" id="UP000807342"/>
    </source>
</evidence>
<evidence type="ECO:0000313" key="2">
    <source>
        <dbReference type="EMBL" id="KAF9441983.1"/>
    </source>
</evidence>
<dbReference type="Proteomes" id="UP000807342">
    <property type="component" value="Unassembled WGS sequence"/>
</dbReference>
<feature type="region of interest" description="Disordered" evidence="1">
    <location>
        <begin position="1"/>
        <end position="77"/>
    </location>
</feature>
<gene>
    <name evidence="2" type="ORF">P691DRAFT_765687</name>
</gene>
<protein>
    <submittedName>
        <fullName evidence="2">Uncharacterized protein</fullName>
    </submittedName>
</protein>
<dbReference type="AlphaFoldDB" id="A0A9P6BXZ5"/>
<dbReference type="EMBL" id="MU151730">
    <property type="protein sequence ID" value="KAF9441983.1"/>
    <property type="molecule type" value="Genomic_DNA"/>
</dbReference>
<name>A0A9P6BXZ5_9AGAR</name>
<keyword evidence="3" id="KW-1185">Reference proteome</keyword>
<organism evidence="2 3">
    <name type="scientific">Macrolepiota fuliginosa MF-IS2</name>
    <dbReference type="NCBI Taxonomy" id="1400762"/>
    <lineage>
        <taxon>Eukaryota</taxon>
        <taxon>Fungi</taxon>
        <taxon>Dikarya</taxon>
        <taxon>Basidiomycota</taxon>
        <taxon>Agaricomycotina</taxon>
        <taxon>Agaricomycetes</taxon>
        <taxon>Agaricomycetidae</taxon>
        <taxon>Agaricales</taxon>
        <taxon>Agaricineae</taxon>
        <taxon>Agaricaceae</taxon>
        <taxon>Macrolepiota</taxon>
    </lineage>
</organism>
<feature type="compositionally biased region" description="Acidic residues" evidence="1">
    <location>
        <begin position="46"/>
        <end position="58"/>
    </location>
</feature>
<comment type="caution">
    <text evidence="2">The sequence shown here is derived from an EMBL/GenBank/DDBJ whole genome shotgun (WGS) entry which is preliminary data.</text>
</comment>
<feature type="compositionally biased region" description="Basic and acidic residues" evidence="1">
    <location>
        <begin position="59"/>
        <end position="74"/>
    </location>
</feature>
<proteinExistence type="predicted"/>
<evidence type="ECO:0000256" key="1">
    <source>
        <dbReference type="SAM" id="MobiDB-lite"/>
    </source>
</evidence>
<feature type="compositionally biased region" description="Basic and acidic residues" evidence="1">
    <location>
        <begin position="10"/>
        <end position="30"/>
    </location>
</feature>
<accession>A0A9P6BXZ5</accession>
<feature type="region of interest" description="Disordered" evidence="1">
    <location>
        <begin position="95"/>
        <end position="116"/>
    </location>
</feature>